<organism evidence="1 2">
    <name type="scientific">Nonomuraea indica</name>
    <dbReference type="NCBI Taxonomy" id="1581193"/>
    <lineage>
        <taxon>Bacteria</taxon>
        <taxon>Bacillati</taxon>
        <taxon>Actinomycetota</taxon>
        <taxon>Actinomycetes</taxon>
        <taxon>Streptosporangiales</taxon>
        <taxon>Streptosporangiaceae</taxon>
        <taxon>Nonomuraea</taxon>
    </lineage>
</organism>
<proteinExistence type="predicted"/>
<keyword evidence="2" id="KW-1185">Reference proteome</keyword>
<accession>A0ABW7ZZX0</accession>
<gene>
    <name evidence="1" type="ORF">ACIBP5_08940</name>
</gene>
<sequence length="189" mass="21204">MIPPLSAYVDESMRVSRGFYVMAAVLVPPADAERHRAALRRLLLRRQRRLHWRDENGKRRVQIVEAVAALRPSVVVVVGTGLDARRQERARRKCVEHLLWELGRRLVVEVFFESRGPSMDGADKRLIDVLRTRNAIAPRLRALWVAAVEEPLTWLPDIAAGVAALAVDGEPELWEALGVDEAPAVVEIG</sequence>
<dbReference type="EMBL" id="JBITMB010000002">
    <property type="protein sequence ID" value="MFI7440072.1"/>
    <property type="molecule type" value="Genomic_DNA"/>
</dbReference>
<evidence type="ECO:0000313" key="2">
    <source>
        <dbReference type="Proteomes" id="UP001612928"/>
    </source>
</evidence>
<dbReference type="RefSeq" id="WP_397019784.1">
    <property type="nucleotide sequence ID" value="NZ_JBITMB010000002.1"/>
</dbReference>
<evidence type="ECO:0000313" key="1">
    <source>
        <dbReference type="EMBL" id="MFI7440072.1"/>
    </source>
</evidence>
<reference evidence="1 2" key="1">
    <citation type="submission" date="2024-10" db="EMBL/GenBank/DDBJ databases">
        <title>The Natural Products Discovery Center: Release of the First 8490 Sequenced Strains for Exploring Actinobacteria Biosynthetic Diversity.</title>
        <authorList>
            <person name="Kalkreuter E."/>
            <person name="Kautsar S.A."/>
            <person name="Yang D."/>
            <person name="Bader C.D."/>
            <person name="Teijaro C.N."/>
            <person name="Fluegel L."/>
            <person name="Davis C.M."/>
            <person name="Simpson J.R."/>
            <person name="Lauterbach L."/>
            <person name="Steele A.D."/>
            <person name="Gui C."/>
            <person name="Meng S."/>
            <person name="Li G."/>
            <person name="Viehrig K."/>
            <person name="Ye F."/>
            <person name="Su P."/>
            <person name="Kiefer A.F."/>
            <person name="Nichols A."/>
            <person name="Cepeda A.J."/>
            <person name="Yan W."/>
            <person name="Fan B."/>
            <person name="Jiang Y."/>
            <person name="Adhikari A."/>
            <person name="Zheng C.-J."/>
            <person name="Schuster L."/>
            <person name="Cowan T.M."/>
            <person name="Smanski M.J."/>
            <person name="Chevrette M.G."/>
            <person name="De Carvalho L.P.S."/>
            <person name="Shen B."/>
        </authorList>
    </citation>
    <scope>NUCLEOTIDE SEQUENCE [LARGE SCALE GENOMIC DNA]</scope>
    <source>
        <strain evidence="1 2">NPDC049503</strain>
    </source>
</reference>
<protein>
    <recommendedName>
        <fullName evidence="3">DUF3800 domain-containing protein</fullName>
    </recommendedName>
</protein>
<name>A0ABW7ZZX0_9ACTN</name>
<comment type="caution">
    <text evidence="1">The sequence shown here is derived from an EMBL/GenBank/DDBJ whole genome shotgun (WGS) entry which is preliminary data.</text>
</comment>
<evidence type="ECO:0008006" key="3">
    <source>
        <dbReference type="Google" id="ProtNLM"/>
    </source>
</evidence>
<dbReference type="Proteomes" id="UP001612928">
    <property type="component" value="Unassembled WGS sequence"/>
</dbReference>